<dbReference type="AlphaFoldDB" id="A0A6M2B100"/>
<keyword evidence="3" id="KW-1185">Reference proteome</keyword>
<evidence type="ECO:0000313" key="3">
    <source>
        <dbReference type="Proteomes" id="UP000476696"/>
    </source>
</evidence>
<dbReference type="CDD" id="cd14498">
    <property type="entry name" value="DSP"/>
    <property type="match status" value="1"/>
</dbReference>
<dbReference type="EMBL" id="JAADJS010000001">
    <property type="protein sequence ID" value="NGX86117.1"/>
    <property type="molecule type" value="Genomic_DNA"/>
</dbReference>
<proteinExistence type="predicted"/>
<accession>A0A6M2B100</accession>
<protein>
    <submittedName>
        <fullName evidence="2">Dual specificity protein phosphatase family protein</fullName>
    </submittedName>
</protein>
<sequence length="206" mass="22575">MIMTDPRQTRKHAEQEEDSRPLLIKLVPVTGQSHRWLYLGNGPAAQDAYLLHQHNITSALNMAVNLQLGDLALPDGTWLRRTQIGLIDGAGNTVNHLLAGVLALDGLLGQASPGKRSYPPHRAANVLVHCRGGRSRSVAVLALYLYFTQQDKFPTPETALTFLRTLRGLDNAHPCEPLLALIHQVAELPVKFMFGQIAQPETGAMP</sequence>
<dbReference type="Proteomes" id="UP000476696">
    <property type="component" value="Unassembled WGS sequence"/>
</dbReference>
<dbReference type="PROSITE" id="PS50056">
    <property type="entry name" value="TYR_PHOSPHATASE_2"/>
    <property type="match status" value="1"/>
</dbReference>
<reference evidence="2 3" key="1">
    <citation type="submission" date="2020-01" db="EMBL/GenBank/DDBJ databases">
        <authorList>
            <person name="Lee S.D."/>
        </authorList>
    </citation>
    <scope>NUCLEOTIDE SEQUENCE [LARGE SCALE GENOMIC DNA]</scope>
    <source>
        <strain evidence="2 3">Lac-M11</strain>
    </source>
</reference>
<reference evidence="2 3" key="2">
    <citation type="submission" date="2020-03" db="EMBL/GenBank/DDBJ databases">
        <title>Rahnella aceri sp. nov., isoated from traditional Jeju Makgeolli.</title>
        <authorList>
            <person name="Kim I.S."/>
            <person name="Jeon D."/>
        </authorList>
    </citation>
    <scope>NUCLEOTIDE SEQUENCE [LARGE SCALE GENOMIC DNA]</scope>
    <source>
        <strain evidence="2 3">Lac-M11</strain>
    </source>
</reference>
<dbReference type="Gene3D" id="3.90.190.10">
    <property type="entry name" value="Protein tyrosine phosphatase superfamily"/>
    <property type="match status" value="1"/>
</dbReference>
<evidence type="ECO:0000259" key="1">
    <source>
        <dbReference type="PROSITE" id="PS50056"/>
    </source>
</evidence>
<feature type="domain" description="Tyrosine specific protein phosphatases" evidence="1">
    <location>
        <begin position="95"/>
        <end position="167"/>
    </location>
</feature>
<dbReference type="InterPro" id="IPR000387">
    <property type="entry name" value="Tyr_Pase_dom"/>
</dbReference>
<organism evidence="2 3">
    <name type="scientific">Rahnella contaminans</name>
    <dbReference type="NCBI Taxonomy" id="2703882"/>
    <lineage>
        <taxon>Bacteria</taxon>
        <taxon>Pseudomonadati</taxon>
        <taxon>Pseudomonadota</taxon>
        <taxon>Gammaproteobacteria</taxon>
        <taxon>Enterobacterales</taxon>
        <taxon>Yersiniaceae</taxon>
        <taxon>Rahnella</taxon>
    </lineage>
</organism>
<evidence type="ECO:0000313" key="2">
    <source>
        <dbReference type="EMBL" id="NGX86117.1"/>
    </source>
</evidence>
<dbReference type="SUPFAM" id="SSF52799">
    <property type="entry name" value="(Phosphotyrosine protein) phosphatases II"/>
    <property type="match status" value="1"/>
</dbReference>
<dbReference type="InterPro" id="IPR029021">
    <property type="entry name" value="Prot-tyrosine_phosphatase-like"/>
</dbReference>
<name>A0A6M2B100_9GAMM</name>
<comment type="caution">
    <text evidence="2">The sequence shown here is derived from an EMBL/GenBank/DDBJ whole genome shotgun (WGS) entry which is preliminary data.</text>
</comment>
<gene>
    <name evidence="2" type="ORF">GW579_03325</name>
</gene>